<dbReference type="AlphaFoldDB" id="A0A182NIE0"/>
<dbReference type="PROSITE" id="PS50814">
    <property type="entry name" value="WIF"/>
    <property type="match status" value="1"/>
</dbReference>
<evidence type="ECO:0000256" key="3">
    <source>
        <dbReference type="SAM" id="SignalP"/>
    </source>
</evidence>
<evidence type="ECO:0000313" key="6">
    <source>
        <dbReference type="Proteomes" id="UP000075884"/>
    </source>
</evidence>
<keyword evidence="2" id="KW-0325">Glycoprotein</keyword>
<organism evidence="5 6">
    <name type="scientific">Anopheles dirus</name>
    <dbReference type="NCBI Taxonomy" id="7168"/>
    <lineage>
        <taxon>Eukaryota</taxon>
        <taxon>Metazoa</taxon>
        <taxon>Ecdysozoa</taxon>
        <taxon>Arthropoda</taxon>
        <taxon>Hexapoda</taxon>
        <taxon>Insecta</taxon>
        <taxon>Pterygota</taxon>
        <taxon>Neoptera</taxon>
        <taxon>Endopterygota</taxon>
        <taxon>Diptera</taxon>
        <taxon>Nematocera</taxon>
        <taxon>Culicoidea</taxon>
        <taxon>Culicidae</taxon>
        <taxon>Anophelinae</taxon>
        <taxon>Anopheles</taxon>
    </lineage>
</organism>
<evidence type="ECO:0000259" key="4">
    <source>
        <dbReference type="PROSITE" id="PS50814"/>
    </source>
</evidence>
<reference evidence="5" key="2">
    <citation type="submission" date="2020-05" db="UniProtKB">
        <authorList>
            <consortium name="EnsemblMetazoa"/>
        </authorList>
    </citation>
    <scope>IDENTIFICATION</scope>
    <source>
        <strain evidence="5">WRAIR2</strain>
    </source>
</reference>
<dbReference type="VEuPathDB" id="VectorBase:ADIR007413"/>
<dbReference type="Pfam" id="PF02019">
    <property type="entry name" value="WIF"/>
    <property type="match status" value="1"/>
</dbReference>
<dbReference type="InterPro" id="IPR003306">
    <property type="entry name" value="WIF"/>
</dbReference>
<protein>
    <submittedName>
        <fullName evidence="5">WIF domain-containing protein</fullName>
    </submittedName>
</protein>
<name>A0A182NIE0_9DIPT</name>
<dbReference type="EnsemblMetazoa" id="ADIR007413-RA">
    <property type="protein sequence ID" value="ADIR007413-PA"/>
    <property type="gene ID" value="ADIR007413"/>
</dbReference>
<evidence type="ECO:0000256" key="1">
    <source>
        <dbReference type="ARBA" id="ARBA00022729"/>
    </source>
</evidence>
<keyword evidence="1 3" id="KW-0732">Signal</keyword>
<evidence type="ECO:0000256" key="2">
    <source>
        <dbReference type="ARBA" id="ARBA00023180"/>
    </source>
</evidence>
<dbReference type="InterPro" id="IPR038677">
    <property type="entry name" value="WIF_sf"/>
</dbReference>
<dbReference type="Proteomes" id="UP000075884">
    <property type="component" value="Unassembled WGS sequence"/>
</dbReference>
<feature type="signal peptide" evidence="3">
    <location>
        <begin position="1"/>
        <end position="20"/>
    </location>
</feature>
<reference evidence="6" key="1">
    <citation type="submission" date="2013-03" db="EMBL/GenBank/DDBJ databases">
        <title>The Genome Sequence of Anopheles dirus WRAIR2.</title>
        <authorList>
            <consortium name="The Broad Institute Genomics Platform"/>
            <person name="Neafsey D.E."/>
            <person name="Walton C."/>
            <person name="Walker B."/>
            <person name="Young S.K."/>
            <person name="Zeng Q."/>
            <person name="Gargeya S."/>
            <person name="Fitzgerald M."/>
            <person name="Haas B."/>
            <person name="Abouelleil A."/>
            <person name="Allen A.W."/>
            <person name="Alvarado L."/>
            <person name="Arachchi H.M."/>
            <person name="Berlin A.M."/>
            <person name="Chapman S.B."/>
            <person name="Gainer-Dewar J."/>
            <person name="Goldberg J."/>
            <person name="Griggs A."/>
            <person name="Gujja S."/>
            <person name="Hansen M."/>
            <person name="Howarth C."/>
            <person name="Imamovic A."/>
            <person name="Ireland A."/>
            <person name="Larimer J."/>
            <person name="McCowan C."/>
            <person name="Murphy C."/>
            <person name="Pearson M."/>
            <person name="Poon T.W."/>
            <person name="Priest M."/>
            <person name="Roberts A."/>
            <person name="Saif S."/>
            <person name="Shea T."/>
            <person name="Sisk P."/>
            <person name="Sykes S."/>
            <person name="Wortman J."/>
            <person name="Nusbaum C."/>
            <person name="Birren B."/>
        </authorList>
    </citation>
    <scope>NUCLEOTIDE SEQUENCE [LARGE SCALE GENOMIC DNA]</scope>
    <source>
        <strain evidence="6">WRAIR2</strain>
    </source>
</reference>
<proteinExistence type="predicted"/>
<evidence type="ECO:0000313" key="5">
    <source>
        <dbReference type="EnsemblMetazoa" id="ADIR007413-PA"/>
    </source>
</evidence>
<sequence length="99" mass="10998">MFCARCHILVRVSFVTLLYGEPHQKLHAPATGIEADLFYVRDGAVNDYAMSFVVPMKPGIDFLRFSWQSRTAYPRGLHVPSFTAKAAAAAVVEAIAKRK</sequence>
<keyword evidence="6" id="KW-1185">Reference proteome</keyword>
<dbReference type="Gene3D" id="2.60.40.2170">
    <property type="entry name" value="Wnt, WIF domain"/>
    <property type="match status" value="1"/>
</dbReference>
<feature type="chain" id="PRO_5008129879" evidence="3">
    <location>
        <begin position="21"/>
        <end position="99"/>
    </location>
</feature>
<dbReference type="STRING" id="7168.A0A182NIE0"/>
<accession>A0A182NIE0</accession>
<feature type="domain" description="WIF" evidence="4">
    <location>
        <begin position="20"/>
        <end position="99"/>
    </location>
</feature>